<reference evidence="2" key="1">
    <citation type="journal article" date="2023" name="G3 (Bethesda)">
        <title>Genome assembly and association tests identify interacting loci associated with vigor, precocity, and sex in interspecific pistachio rootstocks.</title>
        <authorList>
            <person name="Palmer W."/>
            <person name="Jacygrad E."/>
            <person name="Sagayaradj S."/>
            <person name="Cavanaugh K."/>
            <person name="Han R."/>
            <person name="Bertier L."/>
            <person name="Beede B."/>
            <person name="Kafkas S."/>
            <person name="Golino D."/>
            <person name="Preece J."/>
            <person name="Michelmore R."/>
        </authorList>
    </citation>
    <scope>NUCLEOTIDE SEQUENCE [LARGE SCALE GENOMIC DNA]</scope>
</reference>
<gene>
    <name evidence="1" type="ORF">Patl1_24477</name>
</gene>
<protein>
    <submittedName>
        <fullName evidence="1">Uncharacterized protein</fullName>
    </submittedName>
</protein>
<proteinExistence type="predicted"/>
<keyword evidence="2" id="KW-1185">Reference proteome</keyword>
<organism evidence="1 2">
    <name type="scientific">Pistacia atlantica</name>
    <dbReference type="NCBI Taxonomy" id="434234"/>
    <lineage>
        <taxon>Eukaryota</taxon>
        <taxon>Viridiplantae</taxon>
        <taxon>Streptophyta</taxon>
        <taxon>Embryophyta</taxon>
        <taxon>Tracheophyta</taxon>
        <taxon>Spermatophyta</taxon>
        <taxon>Magnoliopsida</taxon>
        <taxon>eudicotyledons</taxon>
        <taxon>Gunneridae</taxon>
        <taxon>Pentapetalae</taxon>
        <taxon>rosids</taxon>
        <taxon>malvids</taxon>
        <taxon>Sapindales</taxon>
        <taxon>Anacardiaceae</taxon>
        <taxon>Pistacia</taxon>
    </lineage>
</organism>
<dbReference type="EMBL" id="CM047909">
    <property type="protein sequence ID" value="KAJ0080032.1"/>
    <property type="molecule type" value="Genomic_DNA"/>
</dbReference>
<dbReference type="Proteomes" id="UP001164250">
    <property type="component" value="Chromosome 13"/>
</dbReference>
<accession>A0ACC1A155</accession>
<evidence type="ECO:0000313" key="2">
    <source>
        <dbReference type="Proteomes" id="UP001164250"/>
    </source>
</evidence>
<comment type="caution">
    <text evidence="1">The sequence shown here is derived from an EMBL/GenBank/DDBJ whole genome shotgun (WGS) entry which is preliminary data.</text>
</comment>
<evidence type="ECO:0000313" key="1">
    <source>
        <dbReference type="EMBL" id="KAJ0080032.1"/>
    </source>
</evidence>
<name>A0ACC1A155_9ROSI</name>
<sequence length="381" mass="41731">MFVSLNWQHQLCKNPRPNPGIKTLFIDHSCNPTVNGARPPPKNCPLMGPIPKAGAFPPIGAHGQFQTVVSLSPGAIACWMSNNSPSLSHPAVVAGPPVLCSLLVLVSFVGVAHPPNVYFQDDLTKAVVRIINEGSNVMSMDFHPQQQPTLLVGTNVGDISLWEVGSRERLAPKSFTVWDMSAASMPLQVWDAVAGCRQNEAPVYSVCPHHKENIQFIFPTAIDGKIKAWLYDCLGSRVDYDAPGHWCTMMAYSADGIRLFSCGTSKEGESHLVEWNEEGAIKRTYSGFRNAIYSCDGLLVYAGFWDGAVGIFDADNFRLGCRIAASASVPPPLSACKIHHSLTIYILQQQHYHIAAHPSEPNQILLRMSDGVTEQRIWLTI</sequence>